<organism evidence="7 8">
    <name type="scientific">Lasallia pustulata</name>
    <dbReference type="NCBI Taxonomy" id="136370"/>
    <lineage>
        <taxon>Eukaryota</taxon>
        <taxon>Fungi</taxon>
        <taxon>Dikarya</taxon>
        <taxon>Ascomycota</taxon>
        <taxon>Pezizomycotina</taxon>
        <taxon>Lecanoromycetes</taxon>
        <taxon>OSLEUM clade</taxon>
        <taxon>Umbilicariomycetidae</taxon>
        <taxon>Umbilicariales</taxon>
        <taxon>Umbilicariaceae</taxon>
        <taxon>Lasallia</taxon>
    </lineage>
</organism>
<dbReference type="GO" id="GO:0046872">
    <property type="term" value="F:metal ion binding"/>
    <property type="evidence" value="ECO:0007669"/>
    <property type="project" value="UniProtKB-KW"/>
</dbReference>
<dbReference type="SMART" id="SM00849">
    <property type="entry name" value="Lactamase_B"/>
    <property type="match status" value="1"/>
</dbReference>
<evidence type="ECO:0000313" key="7">
    <source>
        <dbReference type="EMBL" id="SLM37124.1"/>
    </source>
</evidence>
<dbReference type="Proteomes" id="UP000192927">
    <property type="component" value="Unassembled WGS sequence"/>
</dbReference>
<dbReference type="PANTHER" id="PTHR23131:SF0">
    <property type="entry name" value="ENDORIBONUCLEASE LACTB2"/>
    <property type="match status" value="1"/>
</dbReference>
<dbReference type="GO" id="GO:0044550">
    <property type="term" value="P:secondary metabolite biosynthetic process"/>
    <property type="evidence" value="ECO:0007669"/>
    <property type="project" value="TreeGrafter"/>
</dbReference>
<keyword evidence="8" id="KW-1185">Reference proteome</keyword>
<evidence type="ECO:0000313" key="8">
    <source>
        <dbReference type="Proteomes" id="UP000192927"/>
    </source>
</evidence>
<dbReference type="Gene3D" id="3.60.15.10">
    <property type="entry name" value="Ribonuclease Z/Hydroxyacylglutathione hydrolase-like"/>
    <property type="match status" value="1"/>
</dbReference>
<dbReference type="AlphaFoldDB" id="A0A1W5D1W4"/>
<name>A0A1W5D1W4_9LECA</name>
<keyword evidence="4" id="KW-0378">Hydrolase</keyword>
<dbReference type="GO" id="GO:0016787">
    <property type="term" value="F:hydrolase activity"/>
    <property type="evidence" value="ECO:0007669"/>
    <property type="project" value="UniProtKB-KW"/>
</dbReference>
<comment type="similarity">
    <text evidence="2">Belongs to the metallo-beta-lactamase superfamily.</text>
</comment>
<dbReference type="EMBL" id="FWEW01001418">
    <property type="protein sequence ID" value="SLM37124.1"/>
    <property type="molecule type" value="Genomic_DNA"/>
</dbReference>
<comment type="cofactor">
    <cofactor evidence="1">
        <name>Zn(2+)</name>
        <dbReference type="ChEBI" id="CHEBI:29105"/>
    </cofactor>
</comment>
<proteinExistence type="inferred from homology"/>
<evidence type="ECO:0000256" key="1">
    <source>
        <dbReference type="ARBA" id="ARBA00001947"/>
    </source>
</evidence>
<sequence length="239" mass="26152">MATQLVPLEDVQRLSPLVIRILGGNPGKFTLQGTNTYLIGTGPHRILIDTGEGLPTWTTLLSHLLTSERATVTLALLTHWHPDHTLGVPSLRALCPSAQIFKTPSPHDPSPGYHAITPNQTFTTEGATLRALPTPGHTADHTALILEQESAIFTGDAVLGHGTAVFEDLPAYMASLERMRREFAGRAYPAHGAVVEDGRARIDDVFYNTVFKQIPLKGRPGGGEFERLNNYHNQERRVI</sequence>
<protein>
    <submittedName>
        <fullName evidence="7">Beta-lactamase-like</fullName>
    </submittedName>
</protein>
<dbReference type="Pfam" id="PF00753">
    <property type="entry name" value="Lactamase_B"/>
    <property type="match status" value="1"/>
</dbReference>
<accession>A0A1W5D1W4</accession>
<dbReference type="InterPro" id="IPR036866">
    <property type="entry name" value="RibonucZ/Hydroxyglut_hydro"/>
</dbReference>
<evidence type="ECO:0000256" key="4">
    <source>
        <dbReference type="ARBA" id="ARBA00022801"/>
    </source>
</evidence>
<evidence type="ECO:0000256" key="2">
    <source>
        <dbReference type="ARBA" id="ARBA00007749"/>
    </source>
</evidence>
<dbReference type="InterPro" id="IPR001279">
    <property type="entry name" value="Metallo-B-lactamas"/>
</dbReference>
<evidence type="ECO:0000256" key="5">
    <source>
        <dbReference type="ARBA" id="ARBA00022833"/>
    </source>
</evidence>
<keyword evidence="5" id="KW-0862">Zinc</keyword>
<dbReference type="FunFam" id="3.60.15.10:FF:000041">
    <property type="entry name" value="Metallo-beta-lactamase domain protein"/>
    <property type="match status" value="1"/>
</dbReference>
<evidence type="ECO:0000256" key="3">
    <source>
        <dbReference type="ARBA" id="ARBA00022723"/>
    </source>
</evidence>
<evidence type="ECO:0000259" key="6">
    <source>
        <dbReference type="SMART" id="SM00849"/>
    </source>
</evidence>
<feature type="domain" description="Metallo-beta-lactamase" evidence="6">
    <location>
        <begin position="33"/>
        <end position="191"/>
    </location>
</feature>
<keyword evidence="3" id="KW-0479">Metal-binding</keyword>
<dbReference type="InterPro" id="IPR050662">
    <property type="entry name" value="Sec-metab_biosynth-thioest"/>
</dbReference>
<dbReference type="CDD" id="cd07722">
    <property type="entry name" value="LACTB2-like_MBL-fold"/>
    <property type="match status" value="1"/>
</dbReference>
<dbReference type="PANTHER" id="PTHR23131">
    <property type="entry name" value="ENDORIBONUCLEASE LACTB2"/>
    <property type="match status" value="1"/>
</dbReference>
<dbReference type="InterPro" id="IPR047921">
    <property type="entry name" value="LACTB2-like_MBL-fold"/>
</dbReference>
<reference evidence="8" key="1">
    <citation type="submission" date="2017-03" db="EMBL/GenBank/DDBJ databases">
        <authorList>
            <person name="Sharma R."/>
            <person name="Thines M."/>
        </authorList>
    </citation>
    <scope>NUCLEOTIDE SEQUENCE [LARGE SCALE GENOMIC DNA]</scope>
</reference>
<dbReference type="SUPFAM" id="SSF56281">
    <property type="entry name" value="Metallo-hydrolase/oxidoreductase"/>
    <property type="match status" value="1"/>
</dbReference>